<accession>A0ABP9URY6</accession>
<sequence>MLRYLLPFALAAQPLIALPPDTTAPMGQSFEKVMPKGTLKVLLVGSGSSHDFPKFFLGTDTETLEAAEKIDCAATPNLKEALELIKEADVLVFSGNHDQWGGKEWQKALNDFADAGKGLVFLHAATWSHPWPGYNDRFIGGRTPSHGYGEFEVTVKGGKNPITTEVPKKFKITDENYRFELNKGAKVKVCCENAADQTKDDIPSVWIVKDKKAKIVCITLGHAAEAHDNPAFKQLLTNSVEWVAGR</sequence>
<dbReference type="InterPro" id="IPR029010">
    <property type="entry name" value="ThuA-like"/>
</dbReference>
<dbReference type="EMBL" id="BAABRI010000023">
    <property type="protein sequence ID" value="GAA5484295.1"/>
    <property type="molecule type" value="Genomic_DNA"/>
</dbReference>
<comment type="caution">
    <text evidence="3">The sequence shown here is derived from an EMBL/GenBank/DDBJ whole genome shotgun (WGS) entry which is preliminary data.</text>
</comment>
<dbReference type="Proteomes" id="UP001476282">
    <property type="component" value="Unassembled WGS sequence"/>
</dbReference>
<proteinExistence type="predicted"/>
<dbReference type="PANTHER" id="PTHR40469:SF2">
    <property type="entry name" value="GALACTOSE-BINDING DOMAIN-LIKE SUPERFAMILY PROTEIN"/>
    <property type="match status" value="1"/>
</dbReference>
<feature type="signal peptide" evidence="1">
    <location>
        <begin position="1"/>
        <end position="17"/>
    </location>
</feature>
<organism evidence="3 4">
    <name type="scientific">Haloferula sargassicola</name>
    <dbReference type="NCBI Taxonomy" id="490096"/>
    <lineage>
        <taxon>Bacteria</taxon>
        <taxon>Pseudomonadati</taxon>
        <taxon>Verrucomicrobiota</taxon>
        <taxon>Verrucomicrobiia</taxon>
        <taxon>Verrucomicrobiales</taxon>
        <taxon>Verrucomicrobiaceae</taxon>
        <taxon>Haloferula</taxon>
    </lineage>
</organism>
<keyword evidence="1" id="KW-0732">Signal</keyword>
<keyword evidence="4" id="KW-1185">Reference proteome</keyword>
<dbReference type="RefSeq" id="WP_353568392.1">
    <property type="nucleotide sequence ID" value="NZ_BAABRI010000023.1"/>
</dbReference>
<evidence type="ECO:0000313" key="3">
    <source>
        <dbReference type="EMBL" id="GAA5484295.1"/>
    </source>
</evidence>
<protein>
    <recommendedName>
        <fullName evidence="2">ThuA-like domain-containing protein</fullName>
    </recommendedName>
</protein>
<evidence type="ECO:0000313" key="4">
    <source>
        <dbReference type="Proteomes" id="UP001476282"/>
    </source>
</evidence>
<feature type="domain" description="ThuA-like" evidence="2">
    <location>
        <begin position="70"/>
        <end position="243"/>
    </location>
</feature>
<dbReference type="SUPFAM" id="SSF52317">
    <property type="entry name" value="Class I glutamine amidotransferase-like"/>
    <property type="match status" value="1"/>
</dbReference>
<evidence type="ECO:0000259" key="2">
    <source>
        <dbReference type="Pfam" id="PF06283"/>
    </source>
</evidence>
<gene>
    <name evidence="3" type="ORF">Hsar01_03537</name>
</gene>
<reference evidence="3 4" key="1">
    <citation type="submission" date="2024-02" db="EMBL/GenBank/DDBJ databases">
        <title>Haloferula sargassicola NBRC 104335.</title>
        <authorList>
            <person name="Ichikawa N."/>
            <person name="Katano-Makiyama Y."/>
            <person name="Hidaka K."/>
        </authorList>
    </citation>
    <scope>NUCLEOTIDE SEQUENCE [LARGE SCALE GENOMIC DNA]</scope>
    <source>
        <strain evidence="3 4">NBRC 104335</strain>
    </source>
</reference>
<dbReference type="InterPro" id="IPR029062">
    <property type="entry name" value="Class_I_gatase-like"/>
</dbReference>
<feature type="chain" id="PRO_5045393707" description="ThuA-like domain-containing protein" evidence="1">
    <location>
        <begin position="18"/>
        <end position="246"/>
    </location>
</feature>
<dbReference type="Pfam" id="PF06283">
    <property type="entry name" value="ThuA"/>
    <property type="match status" value="1"/>
</dbReference>
<name>A0ABP9URY6_9BACT</name>
<dbReference type="PANTHER" id="PTHR40469">
    <property type="entry name" value="SECRETED GLYCOSYL HYDROLASE"/>
    <property type="match status" value="1"/>
</dbReference>
<dbReference type="Gene3D" id="3.40.50.880">
    <property type="match status" value="1"/>
</dbReference>
<evidence type="ECO:0000256" key="1">
    <source>
        <dbReference type="SAM" id="SignalP"/>
    </source>
</evidence>